<keyword evidence="3" id="KW-0472">Membrane</keyword>
<reference evidence="7 8" key="1">
    <citation type="journal article" date="2011" name="J. Bacteriol.">
        <title>Genome sequence of Haloplasma contractile, an unusual contractile bacterium from a deep-sea anoxic brine lake.</title>
        <authorList>
            <person name="Antunes A."/>
            <person name="Alam I."/>
            <person name="El Dorry H."/>
            <person name="Siam R."/>
            <person name="Robertson A."/>
            <person name="Bajic V.B."/>
            <person name="Stingl U."/>
        </authorList>
    </citation>
    <scope>NUCLEOTIDE SEQUENCE [LARGE SCALE GENOMIC DNA]</scope>
    <source>
        <strain evidence="7 8">SSD-17B</strain>
    </source>
</reference>
<evidence type="ECO:0000256" key="3">
    <source>
        <dbReference type="ARBA" id="ARBA00023136"/>
    </source>
</evidence>
<dbReference type="STRING" id="1033810.HLPCO_002502"/>
<dbReference type="eggNOG" id="COG1653">
    <property type="taxonomic scope" value="Bacteria"/>
</dbReference>
<dbReference type="Proteomes" id="UP000005707">
    <property type="component" value="Unassembled WGS sequence"/>
</dbReference>
<feature type="chain" id="PRO_5004625936" evidence="6">
    <location>
        <begin position="26"/>
        <end position="564"/>
    </location>
</feature>
<dbReference type="EMBL" id="AFNU02000011">
    <property type="protein sequence ID" value="ERJ11380.1"/>
    <property type="molecule type" value="Genomic_DNA"/>
</dbReference>
<proteinExistence type="predicted"/>
<evidence type="ECO:0000256" key="1">
    <source>
        <dbReference type="ARBA" id="ARBA00022475"/>
    </source>
</evidence>
<dbReference type="AlphaFoldDB" id="U2FEK5"/>
<dbReference type="Gene3D" id="2.60.40.10">
    <property type="entry name" value="Immunoglobulins"/>
    <property type="match status" value="1"/>
</dbReference>
<keyword evidence="8" id="KW-1185">Reference proteome</keyword>
<gene>
    <name evidence="7" type="ORF">HLPCO_002502</name>
</gene>
<dbReference type="SUPFAM" id="SSF53850">
    <property type="entry name" value="Periplasmic binding protein-like II"/>
    <property type="match status" value="1"/>
</dbReference>
<keyword evidence="2 6" id="KW-0732">Signal</keyword>
<evidence type="ECO:0000313" key="8">
    <source>
        <dbReference type="Proteomes" id="UP000005707"/>
    </source>
</evidence>
<name>U2FEK5_9MOLU</name>
<dbReference type="PROSITE" id="PS51257">
    <property type="entry name" value="PROKAR_LIPOPROTEIN"/>
    <property type="match status" value="1"/>
</dbReference>
<evidence type="ECO:0000256" key="6">
    <source>
        <dbReference type="SAM" id="SignalP"/>
    </source>
</evidence>
<organism evidence="7 8">
    <name type="scientific">Haloplasma contractile SSD-17B</name>
    <dbReference type="NCBI Taxonomy" id="1033810"/>
    <lineage>
        <taxon>Bacteria</taxon>
        <taxon>Bacillati</taxon>
        <taxon>Mycoplasmatota</taxon>
        <taxon>Mollicutes</taxon>
        <taxon>Haloplasmatales</taxon>
        <taxon>Haloplasmataceae</taxon>
        <taxon>Haloplasma</taxon>
    </lineage>
</organism>
<feature type="signal peptide" evidence="6">
    <location>
        <begin position="1"/>
        <end position="25"/>
    </location>
</feature>
<keyword evidence="1" id="KW-1003">Cell membrane</keyword>
<evidence type="ECO:0000256" key="4">
    <source>
        <dbReference type="ARBA" id="ARBA00023139"/>
    </source>
</evidence>
<dbReference type="RefSeq" id="WP_008826567.1">
    <property type="nucleotide sequence ID" value="NZ_AFNU02000011.1"/>
</dbReference>
<dbReference type="InterPro" id="IPR006059">
    <property type="entry name" value="SBP"/>
</dbReference>
<dbReference type="InParanoid" id="U2FEK5"/>
<keyword evidence="5 7" id="KW-0449">Lipoprotein</keyword>
<protein>
    <submittedName>
        <fullName evidence="7">Solute binding lipoprotein</fullName>
    </submittedName>
</protein>
<dbReference type="Pfam" id="PF13416">
    <property type="entry name" value="SBP_bac_8"/>
    <property type="match status" value="1"/>
</dbReference>
<accession>U2FEK5</accession>
<comment type="caution">
    <text evidence="7">The sequence shown here is derived from an EMBL/GenBank/DDBJ whole genome shotgun (WGS) entry which is preliminary data.</text>
</comment>
<keyword evidence="4" id="KW-0564">Palmitate</keyword>
<dbReference type="InterPro" id="IPR050490">
    <property type="entry name" value="Bact_solute-bd_prot1"/>
</dbReference>
<evidence type="ECO:0000313" key="7">
    <source>
        <dbReference type="EMBL" id="ERJ11380.1"/>
    </source>
</evidence>
<evidence type="ECO:0000256" key="2">
    <source>
        <dbReference type="ARBA" id="ARBA00022729"/>
    </source>
</evidence>
<evidence type="ECO:0000256" key="5">
    <source>
        <dbReference type="ARBA" id="ARBA00023288"/>
    </source>
</evidence>
<reference evidence="7 8" key="2">
    <citation type="journal article" date="2013" name="PLoS ONE">
        <title>INDIGO - INtegrated Data Warehouse of MIcrobial GenOmes with Examples from the Red Sea Extremophiles.</title>
        <authorList>
            <person name="Alam I."/>
            <person name="Antunes A."/>
            <person name="Kamau A.A."/>
            <person name="Ba Alawi W."/>
            <person name="Kalkatawi M."/>
            <person name="Stingl U."/>
            <person name="Bajic V.B."/>
        </authorList>
    </citation>
    <scope>NUCLEOTIDE SEQUENCE [LARGE SCALE GENOMIC DNA]</scope>
    <source>
        <strain evidence="7 8">SSD-17B</strain>
    </source>
</reference>
<dbReference type="PANTHER" id="PTHR43649:SF33">
    <property type="entry name" value="POLYGALACTURONAN_RHAMNOGALACTURONAN-BINDING PROTEIN YTCQ"/>
    <property type="match status" value="1"/>
</dbReference>
<dbReference type="Gene3D" id="3.40.190.10">
    <property type="entry name" value="Periplasmic binding protein-like II"/>
    <property type="match status" value="3"/>
</dbReference>
<sequence length="564" mass="64397">MKRFKIFLFSVSIVGLSACSLFNEAPVITLNKSFETTYDLGSTEPNWIDAVEVTDKEDGTIALTDDQVNTIDVDMNTAGSFDVIYSVTDSGGATTEKTIRITILDKLIVWSITDELQTQGDIAYWEEKYSQKYNGLEVEFKVIPTEDYVSTILPLLQSGEGAPDVFTGLIDMIKQFIQEGYLADLEQMIKDDVDIDISTVESDFIDYVWESGMDKSGTLRALSFDSTPGAIFFRTDLAEKVWPEWDLVTPSEHAPTNVVTDDDGTYMYIYDFMSYEKFNTIEQLAVTAKEVVDSEQNIKLFPNEDSIRFFDSGREPKRWIVNGSLNPEHMHDVIDYMQVAKQFHSEDLKSTYTANTPDWSHEWFAGMRGPIKPVDSDQEYEIMAYSLPTWGLFHVIEPNAKKNDNNSNVNDGTYGKWRVANGPNAYFWGGTFFGIYNKSEKKDAAYDFVKSITLDTERMYERAQSNGDMYSRISIMERIADQYEGNPLLGGQNHFDYFLTEAQKIDVSHVTEYDRQLDTILRTYVDQYKKDEKTLQEALDDFYSEVKATFGDDFIPNNLPTSPE</sequence>
<dbReference type="PANTHER" id="PTHR43649">
    <property type="entry name" value="ARABINOSE-BINDING PROTEIN-RELATED"/>
    <property type="match status" value="1"/>
</dbReference>
<dbReference type="InterPro" id="IPR013783">
    <property type="entry name" value="Ig-like_fold"/>
</dbReference>